<keyword evidence="3" id="KW-1185">Reference proteome</keyword>
<protein>
    <submittedName>
        <fullName evidence="2">Uncharacterized protein</fullName>
    </submittedName>
</protein>
<dbReference type="EMBL" id="KL367564">
    <property type="protein sequence ID" value="KFD63916.1"/>
    <property type="molecule type" value="Genomic_DNA"/>
</dbReference>
<evidence type="ECO:0000313" key="1">
    <source>
        <dbReference type="EMBL" id="KFD51300.1"/>
    </source>
</evidence>
<reference evidence="2 3" key="1">
    <citation type="journal article" date="2014" name="Nat. Genet.">
        <title>Genome and transcriptome of the porcine whipworm Trichuris suis.</title>
        <authorList>
            <person name="Jex A.R."/>
            <person name="Nejsum P."/>
            <person name="Schwarz E.M."/>
            <person name="Hu L."/>
            <person name="Young N.D."/>
            <person name="Hall R.S."/>
            <person name="Korhonen P.K."/>
            <person name="Liao S."/>
            <person name="Thamsborg S."/>
            <person name="Xia J."/>
            <person name="Xu P."/>
            <person name="Wang S."/>
            <person name="Scheerlinck J.P."/>
            <person name="Hofmann A."/>
            <person name="Sternberg P.W."/>
            <person name="Wang J."/>
            <person name="Gasser R.B."/>
        </authorList>
    </citation>
    <scope>NUCLEOTIDE SEQUENCE [LARGE SCALE GENOMIC DNA]</scope>
    <source>
        <strain evidence="2">DCEP-RM93F</strain>
        <strain evidence="1">DCEP-RM93M</strain>
    </source>
</reference>
<accession>A0A085N370</accession>
<dbReference type="Proteomes" id="UP000030764">
    <property type="component" value="Unassembled WGS sequence"/>
</dbReference>
<dbReference type="Proteomes" id="UP000030758">
    <property type="component" value="Unassembled WGS sequence"/>
</dbReference>
<dbReference type="AlphaFoldDB" id="A0A085N370"/>
<proteinExistence type="predicted"/>
<gene>
    <name evidence="1" type="ORF">M513_07900</name>
    <name evidence="2" type="ORF">M514_07900</name>
</gene>
<sequence length="126" mass="13942">MLTASDNPSPIAEFEGVDFEGFLAMDDEVATCSEPAPEAVFQAIMAEVRVSVKVHEATDEVKEASEDDTEMAETPKEDALCRVKVICFRKVPSGVVSPDSAFSTYICNKNNRQAKIDSFWERMTKL</sequence>
<evidence type="ECO:0000313" key="2">
    <source>
        <dbReference type="EMBL" id="KFD63916.1"/>
    </source>
</evidence>
<name>A0A085N370_9BILA</name>
<dbReference type="EMBL" id="KL363241">
    <property type="protein sequence ID" value="KFD51300.1"/>
    <property type="molecule type" value="Genomic_DNA"/>
</dbReference>
<organism evidence="2">
    <name type="scientific">Trichuris suis</name>
    <name type="common">pig whipworm</name>
    <dbReference type="NCBI Taxonomy" id="68888"/>
    <lineage>
        <taxon>Eukaryota</taxon>
        <taxon>Metazoa</taxon>
        <taxon>Ecdysozoa</taxon>
        <taxon>Nematoda</taxon>
        <taxon>Enoplea</taxon>
        <taxon>Dorylaimia</taxon>
        <taxon>Trichinellida</taxon>
        <taxon>Trichuridae</taxon>
        <taxon>Trichuris</taxon>
    </lineage>
</organism>
<evidence type="ECO:0000313" key="3">
    <source>
        <dbReference type="Proteomes" id="UP000030764"/>
    </source>
</evidence>